<organism evidence="3 4">
    <name type="scientific">Polypedilum vanderplanki</name>
    <name type="common">Sleeping chironomid midge</name>
    <dbReference type="NCBI Taxonomy" id="319348"/>
    <lineage>
        <taxon>Eukaryota</taxon>
        <taxon>Metazoa</taxon>
        <taxon>Ecdysozoa</taxon>
        <taxon>Arthropoda</taxon>
        <taxon>Hexapoda</taxon>
        <taxon>Insecta</taxon>
        <taxon>Pterygota</taxon>
        <taxon>Neoptera</taxon>
        <taxon>Endopterygota</taxon>
        <taxon>Diptera</taxon>
        <taxon>Nematocera</taxon>
        <taxon>Chironomoidea</taxon>
        <taxon>Chironomidae</taxon>
        <taxon>Chironominae</taxon>
        <taxon>Polypedilum</taxon>
        <taxon>Polypedilum</taxon>
    </lineage>
</organism>
<dbReference type="AlphaFoldDB" id="A0A9J6BE22"/>
<dbReference type="PANTHER" id="PTHR24373">
    <property type="entry name" value="SLIT RELATED LEUCINE-RICH REPEAT NEURONAL PROTEIN"/>
    <property type="match status" value="1"/>
</dbReference>
<keyword evidence="4" id="KW-1185">Reference proteome</keyword>
<evidence type="ECO:0000313" key="3">
    <source>
        <dbReference type="EMBL" id="KAG5667954.1"/>
    </source>
</evidence>
<dbReference type="PANTHER" id="PTHR24373:SF275">
    <property type="entry name" value="TIR DOMAIN-CONTAINING PROTEIN"/>
    <property type="match status" value="1"/>
</dbReference>
<dbReference type="PROSITE" id="PS51450">
    <property type="entry name" value="LRR"/>
    <property type="match status" value="1"/>
</dbReference>
<dbReference type="Pfam" id="PF13855">
    <property type="entry name" value="LRR_8"/>
    <property type="match status" value="1"/>
</dbReference>
<evidence type="ECO:0000256" key="2">
    <source>
        <dbReference type="SAM" id="SignalP"/>
    </source>
</evidence>
<accession>A0A9J6BE22</accession>
<feature type="chain" id="PRO_5039916622" evidence="2">
    <location>
        <begin position="19"/>
        <end position="196"/>
    </location>
</feature>
<dbReference type="Proteomes" id="UP001107558">
    <property type="component" value="Chromosome 4"/>
</dbReference>
<dbReference type="InterPro" id="IPR050328">
    <property type="entry name" value="Dev_Immune_Receptor"/>
</dbReference>
<sequence>MKMLKYFLLLFVLHYAKGIPIYCSFQTVSLSDSATLYYCEIQDKGKYIEPKIVFDEIAGIHAVGKSNEDVQGFRFEHYDKIQYFPTNLENFLKNLTSISLHDLEIKEIHQSDLEPFGNLKYFYFGKNQLHTLEKDLFEFNPLLELLWLNNNKLSHIDPFVFSSLNSLRVLDLSFNSCKKSFSKVATKELVRTTMNN</sequence>
<protein>
    <submittedName>
        <fullName evidence="3">Uncharacterized protein</fullName>
    </submittedName>
</protein>
<dbReference type="Gene3D" id="3.80.10.10">
    <property type="entry name" value="Ribonuclease Inhibitor"/>
    <property type="match status" value="1"/>
</dbReference>
<dbReference type="InterPro" id="IPR001611">
    <property type="entry name" value="Leu-rich_rpt"/>
</dbReference>
<comment type="caution">
    <text evidence="3">The sequence shown here is derived from an EMBL/GenBank/DDBJ whole genome shotgun (WGS) entry which is preliminary data.</text>
</comment>
<keyword evidence="1 2" id="KW-0732">Signal</keyword>
<evidence type="ECO:0000313" key="4">
    <source>
        <dbReference type="Proteomes" id="UP001107558"/>
    </source>
</evidence>
<gene>
    <name evidence="3" type="ORF">PVAND_015913</name>
</gene>
<proteinExistence type="predicted"/>
<dbReference type="EMBL" id="JADBJN010000004">
    <property type="protein sequence ID" value="KAG5667954.1"/>
    <property type="molecule type" value="Genomic_DNA"/>
</dbReference>
<reference evidence="3" key="1">
    <citation type="submission" date="2021-03" db="EMBL/GenBank/DDBJ databases">
        <title>Chromosome level genome of the anhydrobiotic midge Polypedilum vanderplanki.</title>
        <authorList>
            <person name="Yoshida Y."/>
            <person name="Kikawada T."/>
            <person name="Gusev O."/>
        </authorList>
    </citation>
    <scope>NUCLEOTIDE SEQUENCE</scope>
    <source>
        <strain evidence="3">NIAS01</strain>
        <tissue evidence="3">Whole body or cell culture</tissue>
    </source>
</reference>
<name>A0A9J6BE22_POLVA</name>
<evidence type="ECO:0000256" key="1">
    <source>
        <dbReference type="ARBA" id="ARBA00022729"/>
    </source>
</evidence>
<dbReference type="InterPro" id="IPR032675">
    <property type="entry name" value="LRR_dom_sf"/>
</dbReference>
<dbReference type="SUPFAM" id="SSF52058">
    <property type="entry name" value="L domain-like"/>
    <property type="match status" value="1"/>
</dbReference>
<feature type="signal peptide" evidence="2">
    <location>
        <begin position="1"/>
        <end position="18"/>
    </location>
</feature>
<dbReference type="OrthoDB" id="7749982at2759"/>